<dbReference type="PANTHER" id="PTHR34980">
    <property type="entry name" value="INNER MEMBRANE PROTEIN-RELATED-RELATED"/>
    <property type="match status" value="1"/>
</dbReference>
<keyword evidence="1" id="KW-0472">Membrane</keyword>
<proteinExistence type="predicted"/>
<keyword evidence="3" id="KW-1185">Reference proteome</keyword>
<dbReference type="AlphaFoldDB" id="A0A8F6TYM3"/>
<reference evidence="2 3" key="1">
    <citation type="submission" date="2021-07" db="EMBL/GenBank/DDBJ databases">
        <title>A novel Jannaschia species isolated from marine dinoflagellate Ceratoperidinium margalefii.</title>
        <authorList>
            <person name="Jiang Y."/>
            <person name="Li Z."/>
        </authorList>
    </citation>
    <scope>NUCLEOTIDE SEQUENCE [LARGE SCALE GENOMIC DNA]</scope>
    <source>
        <strain evidence="2 3">J12C1-MA-4</strain>
    </source>
</reference>
<dbReference type="InterPro" id="IPR008523">
    <property type="entry name" value="DUF805"/>
</dbReference>
<name>A0A8F6TYM3_9RHOB</name>
<dbReference type="GO" id="GO:0005886">
    <property type="term" value="C:plasma membrane"/>
    <property type="evidence" value="ECO:0007669"/>
    <property type="project" value="TreeGrafter"/>
</dbReference>
<feature type="transmembrane region" description="Helical" evidence="1">
    <location>
        <begin position="49"/>
        <end position="69"/>
    </location>
</feature>
<sequence>MDFMTAVKHVLANYANFSGRARRSEFWWWALFALIVSVVAQILDGVIGMPIFYIITTLGLLIPNIAVAVRRMHDLNKSGWWILIVLIPLVGIILYIYWFVQRGTVGANDYGPDPYDTPVTV</sequence>
<keyword evidence="1" id="KW-1133">Transmembrane helix</keyword>
<feature type="transmembrane region" description="Helical" evidence="1">
    <location>
        <begin position="26"/>
        <end position="43"/>
    </location>
</feature>
<dbReference type="EMBL" id="CP079194">
    <property type="protein sequence ID" value="QXT40338.1"/>
    <property type="molecule type" value="Genomic_DNA"/>
</dbReference>
<dbReference type="KEGG" id="gce:KYE46_03550"/>
<protein>
    <submittedName>
        <fullName evidence="2">DUF805 domain-containing protein</fullName>
    </submittedName>
</protein>
<organism evidence="2 3">
    <name type="scientific">Gymnodinialimonas ceratoperidinii</name>
    <dbReference type="NCBI Taxonomy" id="2856823"/>
    <lineage>
        <taxon>Bacteria</taxon>
        <taxon>Pseudomonadati</taxon>
        <taxon>Pseudomonadota</taxon>
        <taxon>Alphaproteobacteria</taxon>
        <taxon>Rhodobacterales</taxon>
        <taxon>Paracoccaceae</taxon>
        <taxon>Gymnodinialimonas</taxon>
    </lineage>
</organism>
<dbReference type="Pfam" id="PF05656">
    <property type="entry name" value="DUF805"/>
    <property type="match status" value="1"/>
</dbReference>
<accession>A0A8F6TYM3</accession>
<dbReference type="Proteomes" id="UP000825009">
    <property type="component" value="Chromosome"/>
</dbReference>
<dbReference type="PANTHER" id="PTHR34980:SF2">
    <property type="entry name" value="INNER MEMBRANE PROTEIN YHAH-RELATED"/>
    <property type="match status" value="1"/>
</dbReference>
<evidence type="ECO:0000313" key="2">
    <source>
        <dbReference type="EMBL" id="QXT40338.1"/>
    </source>
</evidence>
<feature type="transmembrane region" description="Helical" evidence="1">
    <location>
        <begin position="81"/>
        <end position="100"/>
    </location>
</feature>
<evidence type="ECO:0000313" key="3">
    <source>
        <dbReference type="Proteomes" id="UP000825009"/>
    </source>
</evidence>
<gene>
    <name evidence="2" type="ORF">KYE46_03550</name>
</gene>
<keyword evidence="1" id="KW-0812">Transmembrane</keyword>
<evidence type="ECO:0000256" key="1">
    <source>
        <dbReference type="SAM" id="Phobius"/>
    </source>
</evidence>